<name>A0AAV1IBT1_9CHLO</name>
<keyword evidence="6" id="KW-0472">Membrane</keyword>
<evidence type="ECO:0000256" key="6">
    <source>
        <dbReference type="SAM" id="Phobius"/>
    </source>
</evidence>
<evidence type="ECO:0000256" key="5">
    <source>
        <dbReference type="RuleBase" id="RU362057"/>
    </source>
</evidence>
<evidence type="ECO:0000313" key="8">
    <source>
        <dbReference type="Proteomes" id="UP001314263"/>
    </source>
</evidence>
<evidence type="ECO:0000256" key="2">
    <source>
        <dbReference type="ARBA" id="ARBA00022676"/>
    </source>
</evidence>
<keyword evidence="6" id="KW-1133">Transmembrane helix</keyword>
<gene>
    <name evidence="7" type="ORF">CVIRNUC_007365</name>
</gene>
<sequence>MNLKRVADEMAAQRGHDVMHVAITQDVGRLQPASGPIVNYDVMMDDAEPPSEFRLTSKISWSALWKDFNGLMTRACDGLMGNATALAQLKAFGADVMLAEAFSPCPALLASKLDLPWVDFWPAAPVEPFMSSLWSGANRQMFQPNPLSYYPQFFMRSTTQRMGILKRVENVLNYWYWILDDWMVHKTVVQALYKRHGFDALAPQERRRLVMHIVPADWAAEWLRPVSPNMKLVGPVLAGPGKPLPAQFEAIMAEAGKEGVLLVSLGTIAELDKQQLIGMAAAFATLPCKVLWRLTPKEIPDASAIAELKMSNNTKIVTWVPQNDVLAHPNVRAFLSHAGINSMYEAIYHAKPVLAMPFFGDQPSNADRIVAKGFGLQMDPTQAGTPAFQKALMAVLTDPRYARAAKAMSVKIRARKNTPVQEAADWIEHVMATNGEPYLKTPEDELSFIARNSIDVHAIVAAFCFLFALVALAALRALVRRCKPTAALLLANTWDALLVKQKIA</sequence>
<dbReference type="FunFam" id="3.40.50.2000:FF:000021">
    <property type="entry name" value="UDP-glucuronosyltransferase"/>
    <property type="match status" value="1"/>
</dbReference>
<keyword evidence="3 4" id="KW-0808">Transferase</keyword>
<dbReference type="Proteomes" id="UP001314263">
    <property type="component" value="Unassembled WGS sequence"/>
</dbReference>
<comment type="similarity">
    <text evidence="1 4">Belongs to the UDP-glycosyltransferase family.</text>
</comment>
<dbReference type="SUPFAM" id="SSF53756">
    <property type="entry name" value="UDP-Glycosyltransferase/glycogen phosphorylase"/>
    <property type="match status" value="1"/>
</dbReference>
<dbReference type="InterPro" id="IPR002213">
    <property type="entry name" value="UDP_glucos_trans"/>
</dbReference>
<organism evidence="7 8">
    <name type="scientific">Coccomyxa viridis</name>
    <dbReference type="NCBI Taxonomy" id="1274662"/>
    <lineage>
        <taxon>Eukaryota</taxon>
        <taxon>Viridiplantae</taxon>
        <taxon>Chlorophyta</taxon>
        <taxon>core chlorophytes</taxon>
        <taxon>Trebouxiophyceae</taxon>
        <taxon>Trebouxiophyceae incertae sedis</taxon>
        <taxon>Coccomyxaceae</taxon>
        <taxon>Coccomyxa</taxon>
    </lineage>
</organism>
<evidence type="ECO:0000256" key="1">
    <source>
        <dbReference type="ARBA" id="ARBA00009995"/>
    </source>
</evidence>
<keyword evidence="8" id="KW-1185">Reference proteome</keyword>
<dbReference type="EMBL" id="CAUYUE010000010">
    <property type="protein sequence ID" value="CAK0784162.1"/>
    <property type="molecule type" value="Genomic_DNA"/>
</dbReference>
<dbReference type="PANTHER" id="PTHR48043">
    <property type="entry name" value="EG:EG0003.4 PROTEIN-RELATED"/>
    <property type="match status" value="1"/>
</dbReference>
<dbReference type="InterPro" id="IPR035595">
    <property type="entry name" value="UDP_glycos_trans_CS"/>
</dbReference>
<dbReference type="AlphaFoldDB" id="A0AAV1IBT1"/>
<dbReference type="EC" id="2.4.1.-" evidence="5"/>
<protein>
    <recommendedName>
        <fullName evidence="5">Glycosyltransferase</fullName>
        <ecNumber evidence="5">2.4.1.-</ecNumber>
    </recommendedName>
</protein>
<proteinExistence type="inferred from homology"/>
<dbReference type="Pfam" id="PF00201">
    <property type="entry name" value="UDPGT"/>
    <property type="match status" value="1"/>
</dbReference>
<comment type="caution">
    <text evidence="7">The sequence shown here is derived from an EMBL/GenBank/DDBJ whole genome shotgun (WGS) entry which is preliminary data.</text>
</comment>
<dbReference type="InterPro" id="IPR050271">
    <property type="entry name" value="UDP-glycosyltransferase"/>
</dbReference>
<dbReference type="GO" id="GO:0008194">
    <property type="term" value="F:UDP-glycosyltransferase activity"/>
    <property type="evidence" value="ECO:0007669"/>
    <property type="project" value="InterPro"/>
</dbReference>
<dbReference type="CDD" id="cd03784">
    <property type="entry name" value="GT1_Gtf-like"/>
    <property type="match status" value="1"/>
</dbReference>
<dbReference type="PROSITE" id="PS00375">
    <property type="entry name" value="UDPGT"/>
    <property type="match status" value="1"/>
</dbReference>
<evidence type="ECO:0000313" key="7">
    <source>
        <dbReference type="EMBL" id="CAK0784162.1"/>
    </source>
</evidence>
<keyword evidence="2 4" id="KW-0328">Glycosyltransferase</keyword>
<dbReference type="Gene3D" id="3.40.50.2000">
    <property type="entry name" value="Glycogen Phosphorylase B"/>
    <property type="match status" value="2"/>
</dbReference>
<accession>A0AAV1IBT1</accession>
<evidence type="ECO:0000256" key="3">
    <source>
        <dbReference type="ARBA" id="ARBA00022679"/>
    </source>
</evidence>
<reference evidence="7 8" key="1">
    <citation type="submission" date="2023-10" db="EMBL/GenBank/DDBJ databases">
        <authorList>
            <person name="Maclean D."/>
            <person name="Macfadyen A."/>
        </authorList>
    </citation>
    <scope>NUCLEOTIDE SEQUENCE [LARGE SCALE GENOMIC DNA]</scope>
</reference>
<evidence type="ECO:0000256" key="4">
    <source>
        <dbReference type="RuleBase" id="RU003718"/>
    </source>
</evidence>
<dbReference type="PANTHER" id="PTHR48043:SF145">
    <property type="entry name" value="FI06409P-RELATED"/>
    <property type="match status" value="1"/>
</dbReference>
<feature type="transmembrane region" description="Helical" evidence="6">
    <location>
        <begin position="456"/>
        <end position="479"/>
    </location>
</feature>
<keyword evidence="6" id="KW-0812">Transmembrane</keyword>